<dbReference type="SUPFAM" id="SSF63829">
    <property type="entry name" value="Calcium-dependent phosphotriesterase"/>
    <property type="match status" value="1"/>
</dbReference>
<dbReference type="AlphaFoldDB" id="A0A7S4AAD2"/>
<name>A0A7S4AAD2_9STRA</name>
<reference evidence="2" key="1">
    <citation type="submission" date="2021-01" db="EMBL/GenBank/DDBJ databases">
        <authorList>
            <person name="Corre E."/>
            <person name="Pelletier E."/>
            <person name="Niang G."/>
            <person name="Scheremetjew M."/>
            <person name="Finn R."/>
            <person name="Kale V."/>
            <person name="Holt S."/>
            <person name="Cochrane G."/>
            <person name="Meng A."/>
            <person name="Brown T."/>
            <person name="Cohen L."/>
        </authorList>
    </citation>
    <scope>NUCLEOTIDE SEQUENCE</scope>
    <source>
        <strain evidence="2">10249 10 AB</strain>
    </source>
</reference>
<evidence type="ECO:0000313" key="2">
    <source>
        <dbReference type="EMBL" id="CAE0708840.1"/>
    </source>
</evidence>
<dbReference type="EMBL" id="HBIX01002112">
    <property type="protein sequence ID" value="CAE0708840.1"/>
    <property type="molecule type" value="Transcribed_RNA"/>
</dbReference>
<protein>
    <recommendedName>
        <fullName evidence="3">SMP-30/Gluconolactonase/LRE-like region domain-containing protein</fullName>
    </recommendedName>
</protein>
<accession>A0A7S4AAD2</accession>
<evidence type="ECO:0008006" key="3">
    <source>
        <dbReference type="Google" id="ProtNLM"/>
    </source>
</evidence>
<gene>
    <name evidence="2" type="ORF">PAUS00366_LOCUS1560</name>
</gene>
<feature type="signal peptide" evidence="1">
    <location>
        <begin position="1"/>
        <end position="17"/>
    </location>
</feature>
<feature type="chain" id="PRO_5031396485" description="SMP-30/Gluconolactonase/LRE-like region domain-containing protein" evidence="1">
    <location>
        <begin position="18"/>
        <end position="552"/>
    </location>
</feature>
<sequence>MILITLILFATATPSVAFLVRFRVNHNICSNKAEGLVKDMGSFQSRFKTAEGSVEPMVNHPKDMDANTDGVHTIANETPGIYENDWKTAVEQFKKSVLDDSYLPVPIRGTSVNAADLYPSSFPNQPGLMPGSHKHLGGAYDKTDGCIYGVPANSKSILCMYPSELGKDEVNSGDDNCGYKMTTIPLPERIVDREMKWLRGIVAHGYLWAIPAWADSVLCVDLDAFWGRRHLAEGQTDVVQLIPLPEDHPKSMRWQWHGAGINKEETAIYCIPSNAKNVLKVDIGRKTTSFIEIEYDQTKYPEFTLDGRNKWYGGIVGDDNAIYGIPYRACGVLRIDSKTDSAKIIGPNYGIGNYFWHGGIKVKEKIYAHPSHSEKVLVIDTTKDAEDDIISELTIHRAAYDTDDRKNYKWLGGCVGADGNIYCPACDTSSILKINVTTDHCETLGFTGKEKNKWQGGILGRDGCIYCIPANGLQVCRIATDENIEDGKNPVQLIGNLSIHKDKWQGAAKGKDGSLYFIPENSYRVMRVTPPENPPIILDGKLPEGDVKIELI</sequence>
<organism evidence="2">
    <name type="scientific">Pseudo-nitzschia australis</name>
    <dbReference type="NCBI Taxonomy" id="44445"/>
    <lineage>
        <taxon>Eukaryota</taxon>
        <taxon>Sar</taxon>
        <taxon>Stramenopiles</taxon>
        <taxon>Ochrophyta</taxon>
        <taxon>Bacillariophyta</taxon>
        <taxon>Bacillariophyceae</taxon>
        <taxon>Bacillariophycidae</taxon>
        <taxon>Bacillariales</taxon>
        <taxon>Bacillariaceae</taxon>
        <taxon>Pseudo-nitzschia</taxon>
    </lineage>
</organism>
<proteinExistence type="predicted"/>
<evidence type="ECO:0000256" key="1">
    <source>
        <dbReference type="SAM" id="SignalP"/>
    </source>
</evidence>
<keyword evidence="1" id="KW-0732">Signal</keyword>